<feature type="compositionally biased region" description="Low complexity" evidence="1">
    <location>
        <begin position="187"/>
        <end position="198"/>
    </location>
</feature>
<dbReference type="SUPFAM" id="SSF54695">
    <property type="entry name" value="POZ domain"/>
    <property type="match status" value="2"/>
</dbReference>
<feature type="compositionally biased region" description="Polar residues" evidence="1">
    <location>
        <begin position="64"/>
        <end position="76"/>
    </location>
</feature>
<evidence type="ECO:0000256" key="1">
    <source>
        <dbReference type="SAM" id="MobiDB-lite"/>
    </source>
</evidence>
<feature type="region of interest" description="Disordered" evidence="1">
    <location>
        <begin position="367"/>
        <end position="428"/>
    </location>
</feature>
<proteinExistence type="predicted"/>
<reference evidence="3" key="1">
    <citation type="submission" date="2021-10" db="EMBL/GenBank/DDBJ databases">
        <title>Tropical sea cucumber genome reveals ecological adaptation and Cuvierian tubules defense mechanism.</title>
        <authorList>
            <person name="Chen T."/>
        </authorList>
    </citation>
    <scope>NUCLEOTIDE SEQUENCE</scope>
    <source>
        <strain evidence="3">Nanhai2018</strain>
        <tissue evidence="3">Muscle</tissue>
    </source>
</reference>
<gene>
    <name evidence="3" type="ORF">HOLleu_27357</name>
</gene>
<accession>A0A9Q1BQ62</accession>
<dbReference type="PANTHER" id="PTHR45632">
    <property type="entry name" value="LD33804P"/>
    <property type="match status" value="1"/>
</dbReference>
<feature type="compositionally biased region" description="Basic and acidic residues" evidence="1">
    <location>
        <begin position="388"/>
        <end position="408"/>
    </location>
</feature>
<dbReference type="Proteomes" id="UP001152320">
    <property type="component" value="Chromosome 13"/>
</dbReference>
<keyword evidence="4" id="KW-1185">Reference proteome</keyword>
<feature type="compositionally biased region" description="Polar residues" evidence="1">
    <location>
        <begin position="140"/>
        <end position="165"/>
    </location>
</feature>
<feature type="compositionally biased region" description="Low complexity" evidence="1">
    <location>
        <begin position="377"/>
        <end position="387"/>
    </location>
</feature>
<evidence type="ECO:0000313" key="3">
    <source>
        <dbReference type="EMBL" id="KAJ8030827.1"/>
    </source>
</evidence>
<feature type="compositionally biased region" description="Low complexity" evidence="1">
    <location>
        <begin position="409"/>
        <end position="424"/>
    </location>
</feature>
<protein>
    <submittedName>
        <fullName evidence="3">Kelch-like protein 40</fullName>
    </submittedName>
</protein>
<sequence>MINEYGQPIRQTHNFKMSTKAVIERTGARKPKDTSSSVTRRQRSASAGRLNLQSESPAMRGRTSRPTSHPNESASDALSDYDIRMYIATRNTSRERTPPPATSTGHLYSKSQNRERTPQRTPRRDRSMSPGPLRIRATATPITPTERPQSAATNRTPAYLRSSSVDALRRSHSPFPRPKSVQVGLKSPGSPSSFMSSTHSAKGAIKIEGAHQATRNAQVLKKFEEYRLQGRLIDLTLGFFGGLEIKCHRIVLAAASPYFKSLLSSGNRHVTRHDFIQMRGVQYSVMDILVDYAYSGNVVGVERDLMASLMESSKVFKFKDVHEACKQYLHQEKKAIKARKMAQQKHIETLSEGVTNDFQTHVTLKTETAPVDDDSGQESSSEVSPSERIFDKDRKRHDSGNGSKEDATSLRSSVSSSEMSPDFSYSNPKHANEIMREINRTRRDAILFDVVLRTQTKDFPCQRLILESGSAYLSHLITQELQGSKHMDVFLTRIPADVLQKLVVYLYTGKMEITEREVRKIYKWAKKFQLEEVCEACCSLDDTLDSTKSVVSEKTTLTNPE</sequence>
<dbReference type="SMART" id="SM00225">
    <property type="entry name" value="BTB"/>
    <property type="match status" value="2"/>
</dbReference>
<feature type="compositionally biased region" description="Polar residues" evidence="1">
    <location>
        <begin position="102"/>
        <end position="111"/>
    </location>
</feature>
<dbReference type="Gene3D" id="3.30.710.10">
    <property type="entry name" value="Potassium Channel Kv1.1, Chain A"/>
    <property type="match status" value="2"/>
</dbReference>
<feature type="compositionally biased region" description="Basic and acidic residues" evidence="1">
    <location>
        <begin position="23"/>
        <end position="33"/>
    </location>
</feature>
<feature type="compositionally biased region" description="Basic and acidic residues" evidence="1">
    <location>
        <begin position="112"/>
        <end position="127"/>
    </location>
</feature>
<feature type="domain" description="BTB" evidence="2">
    <location>
        <begin position="233"/>
        <end position="302"/>
    </location>
</feature>
<feature type="region of interest" description="Disordered" evidence="1">
    <location>
        <begin position="23"/>
        <end position="198"/>
    </location>
</feature>
<evidence type="ECO:0000259" key="2">
    <source>
        <dbReference type="PROSITE" id="PS50097"/>
    </source>
</evidence>
<comment type="caution">
    <text evidence="3">The sequence shown here is derived from an EMBL/GenBank/DDBJ whole genome shotgun (WGS) entry which is preliminary data.</text>
</comment>
<dbReference type="Pfam" id="PF00651">
    <property type="entry name" value="BTB"/>
    <property type="match status" value="2"/>
</dbReference>
<organism evidence="3 4">
    <name type="scientific">Holothuria leucospilota</name>
    <name type="common">Black long sea cucumber</name>
    <name type="synonym">Mertensiothuria leucospilota</name>
    <dbReference type="NCBI Taxonomy" id="206669"/>
    <lineage>
        <taxon>Eukaryota</taxon>
        <taxon>Metazoa</taxon>
        <taxon>Echinodermata</taxon>
        <taxon>Eleutherozoa</taxon>
        <taxon>Echinozoa</taxon>
        <taxon>Holothuroidea</taxon>
        <taxon>Aspidochirotacea</taxon>
        <taxon>Aspidochirotida</taxon>
        <taxon>Holothuriidae</taxon>
        <taxon>Holothuria</taxon>
    </lineage>
</organism>
<dbReference type="AlphaFoldDB" id="A0A9Q1BQ62"/>
<dbReference type="PROSITE" id="PS50097">
    <property type="entry name" value="BTB"/>
    <property type="match status" value="2"/>
</dbReference>
<dbReference type="EMBL" id="JAIZAY010000013">
    <property type="protein sequence ID" value="KAJ8030827.1"/>
    <property type="molecule type" value="Genomic_DNA"/>
</dbReference>
<dbReference type="InterPro" id="IPR011333">
    <property type="entry name" value="SKP1/BTB/POZ_sf"/>
</dbReference>
<dbReference type="OrthoDB" id="6482909at2759"/>
<name>A0A9Q1BQ62_HOLLE</name>
<dbReference type="InterPro" id="IPR000210">
    <property type="entry name" value="BTB/POZ_dom"/>
</dbReference>
<evidence type="ECO:0000313" key="4">
    <source>
        <dbReference type="Proteomes" id="UP001152320"/>
    </source>
</evidence>
<feature type="domain" description="BTB" evidence="2">
    <location>
        <begin position="448"/>
        <end position="515"/>
    </location>
</feature>